<evidence type="ECO:0000313" key="1">
    <source>
        <dbReference type="EMBL" id="MCC9631773.1"/>
    </source>
</evidence>
<comment type="caution">
    <text evidence="1">The sequence shown here is derived from an EMBL/GenBank/DDBJ whole genome shotgun (WGS) entry which is preliminary data.</text>
</comment>
<accession>A0A9X1MQS1</accession>
<dbReference type="InterPro" id="IPR001646">
    <property type="entry name" value="5peptide_repeat"/>
</dbReference>
<gene>
    <name evidence="1" type="ORF">LOC68_25535</name>
</gene>
<dbReference type="AlphaFoldDB" id="A0A9X1MQS1"/>
<dbReference type="EMBL" id="JAJKFT010000010">
    <property type="protein sequence ID" value="MCC9631773.1"/>
    <property type="molecule type" value="Genomic_DNA"/>
</dbReference>
<dbReference type="Proteomes" id="UP001139103">
    <property type="component" value="Unassembled WGS sequence"/>
</dbReference>
<dbReference type="RefSeq" id="WP_230224337.1">
    <property type="nucleotide sequence ID" value="NZ_JAJKFT010000010.1"/>
</dbReference>
<name>A0A9X1MQS1_9BACT</name>
<organism evidence="1 2">
    <name type="scientific">Blastopirellula sediminis</name>
    <dbReference type="NCBI Taxonomy" id="2894196"/>
    <lineage>
        <taxon>Bacteria</taxon>
        <taxon>Pseudomonadati</taxon>
        <taxon>Planctomycetota</taxon>
        <taxon>Planctomycetia</taxon>
        <taxon>Pirellulales</taxon>
        <taxon>Pirellulaceae</taxon>
        <taxon>Blastopirellula</taxon>
    </lineage>
</organism>
<reference evidence="1" key="1">
    <citation type="submission" date="2021-11" db="EMBL/GenBank/DDBJ databases">
        <title>Genome sequence.</title>
        <authorList>
            <person name="Sun Q."/>
        </authorList>
    </citation>
    <scope>NUCLEOTIDE SEQUENCE</scope>
    <source>
        <strain evidence="1">JC732</strain>
    </source>
</reference>
<sequence>MAKKTWGYGLLAPDLPADEDLTPCSVETIAEDQAYERVLIRGQRTSGTIDRLTIAESRLDQVAWPEAKLPEVLLRDVQGSTCDFSNAQMPGGEFQQVELVGAKLIGIDFTDAAWRNVVLTRCNLSFCTWRGAKLKNVRFEDCELGDADFYLVQFESVEWIDCRLRRSRFYGARFTETKMTRCDLLDLGAAADDLRKLKMDAAGWLQLAPLFDVTID</sequence>
<dbReference type="Gene3D" id="2.160.20.80">
    <property type="entry name" value="E3 ubiquitin-protein ligase SopA"/>
    <property type="match status" value="1"/>
</dbReference>
<proteinExistence type="predicted"/>
<protein>
    <submittedName>
        <fullName evidence="1">Pentapeptide repeat-containing protein</fullName>
    </submittedName>
</protein>
<dbReference type="PANTHER" id="PTHR42999">
    <property type="entry name" value="ANTIBIOTIC RESISTANCE PROTEIN MCBG"/>
    <property type="match status" value="1"/>
</dbReference>
<dbReference type="InterPro" id="IPR052949">
    <property type="entry name" value="PA_immunity-related"/>
</dbReference>
<keyword evidence="2" id="KW-1185">Reference proteome</keyword>
<dbReference type="PANTHER" id="PTHR42999:SF1">
    <property type="entry name" value="PENTAPEPTIDE REPEAT-CONTAINING PROTEIN"/>
    <property type="match status" value="1"/>
</dbReference>
<evidence type="ECO:0000313" key="2">
    <source>
        <dbReference type="Proteomes" id="UP001139103"/>
    </source>
</evidence>
<dbReference type="Pfam" id="PF13599">
    <property type="entry name" value="Pentapeptide_4"/>
    <property type="match status" value="1"/>
</dbReference>
<dbReference type="SUPFAM" id="SSF141571">
    <property type="entry name" value="Pentapeptide repeat-like"/>
    <property type="match status" value="1"/>
</dbReference>